<protein>
    <submittedName>
        <fullName evidence="1">Uncharacterized protein</fullName>
    </submittedName>
</protein>
<evidence type="ECO:0000313" key="2">
    <source>
        <dbReference type="Proteomes" id="UP000030512"/>
    </source>
</evidence>
<reference evidence="1 2" key="1">
    <citation type="journal article" date="2015" name="Environ. Microbiol.">
        <title>Methane oxidation coupled to nitrate reduction under hypoxia by the Gammaproteobacterium Methylomonas denitrificans, sp. nov. type strain FJG1.</title>
        <authorList>
            <person name="Kits K.D."/>
            <person name="Klotz M.G."/>
            <person name="Stein L.Y."/>
        </authorList>
    </citation>
    <scope>NUCLEOTIDE SEQUENCE [LARGE SCALE GENOMIC DNA]</scope>
    <source>
        <strain evidence="1 2">FJG1</strain>
    </source>
</reference>
<keyword evidence="2" id="KW-1185">Reference proteome</keyword>
<dbReference type="AlphaFoldDB" id="A0A140E4S6"/>
<name>A0A140E4S6_9GAMM</name>
<organism evidence="1 2">
    <name type="scientific">Methylomonas denitrificans</name>
    <dbReference type="NCBI Taxonomy" id="1538553"/>
    <lineage>
        <taxon>Bacteria</taxon>
        <taxon>Pseudomonadati</taxon>
        <taxon>Pseudomonadota</taxon>
        <taxon>Gammaproteobacteria</taxon>
        <taxon>Methylococcales</taxon>
        <taxon>Methylococcaceae</taxon>
        <taxon>Methylomonas</taxon>
    </lineage>
</organism>
<proteinExistence type="predicted"/>
<dbReference type="EMBL" id="CP014476">
    <property type="protein sequence ID" value="AMK75400.1"/>
    <property type="molecule type" value="Genomic_DNA"/>
</dbReference>
<dbReference type="Proteomes" id="UP000030512">
    <property type="component" value="Chromosome"/>
</dbReference>
<dbReference type="STRING" id="1538553.JT25_002665"/>
<gene>
    <name evidence="1" type="ORF">JT25_002665</name>
</gene>
<dbReference type="KEGG" id="mdn:JT25_002665"/>
<dbReference type="OrthoDB" id="10007659at2"/>
<dbReference type="RefSeq" id="WP_036280171.1">
    <property type="nucleotide sequence ID" value="NZ_CP014476.1"/>
</dbReference>
<evidence type="ECO:0000313" key="1">
    <source>
        <dbReference type="EMBL" id="AMK75400.1"/>
    </source>
</evidence>
<accession>A0A140E4S6</accession>
<sequence length="112" mass="12188">MIANTENVLGKLFEHARDTLPDADLEFLTHLDEHTEEEVRNIGHTLAALAMAHHDKATAPCTDDLIGTLWGLSNRANAVVELMSITGEAEFLLNDRKAKRQAEADAAKVGVA</sequence>